<comment type="caution">
    <text evidence="1">The sequence shown here is derived from an EMBL/GenBank/DDBJ whole genome shotgun (WGS) entry which is preliminary data.</text>
</comment>
<proteinExistence type="predicted"/>
<dbReference type="AlphaFoldDB" id="A0A4U1ZN47"/>
<reference evidence="1 2" key="1">
    <citation type="submission" date="2019-04" db="EMBL/GenBank/DDBJ databases">
        <title>A reverse ecology approach based on a biological definition of microbial populations.</title>
        <authorList>
            <person name="Arevalo P."/>
            <person name="Vaninsberghe D."/>
            <person name="Elsherbini J."/>
            <person name="Gore J."/>
            <person name="Polz M."/>
        </authorList>
    </citation>
    <scope>NUCLEOTIDE SEQUENCE [LARGE SCALE GENOMIC DNA]</scope>
    <source>
        <strain evidence="1 2">10N.261.46.F4</strain>
    </source>
</reference>
<accession>A0A4U1ZN47</accession>
<protein>
    <submittedName>
        <fullName evidence="1">Uncharacterized protein</fullName>
    </submittedName>
</protein>
<gene>
    <name evidence="1" type="ORF">FCV50_02625</name>
</gene>
<dbReference type="EMBL" id="SYUV01000007">
    <property type="protein sequence ID" value="TKF36120.1"/>
    <property type="molecule type" value="Genomic_DNA"/>
</dbReference>
<evidence type="ECO:0000313" key="1">
    <source>
        <dbReference type="EMBL" id="TKF36120.1"/>
    </source>
</evidence>
<sequence>MVALTHNLSENHFTPNFDNCPLGSPERFIHWSWQLRVMRFHAFSDECGDALRNRYNRINHEIGVQTVYIDLLSLSENEKNESQLTKIIRNHEQPTWIWFINCEALLDTSRAGWLRSLLTTFFVDHVRVTFLLDSQEHYNNIFLSYSAPLYKTTTALEIPTI</sequence>
<organism evidence="1 2">
    <name type="scientific">Vibrio kanaloae</name>
    <dbReference type="NCBI Taxonomy" id="170673"/>
    <lineage>
        <taxon>Bacteria</taxon>
        <taxon>Pseudomonadati</taxon>
        <taxon>Pseudomonadota</taxon>
        <taxon>Gammaproteobacteria</taxon>
        <taxon>Vibrionales</taxon>
        <taxon>Vibrionaceae</taxon>
        <taxon>Vibrio</taxon>
    </lineage>
</organism>
<dbReference type="Proteomes" id="UP000307574">
    <property type="component" value="Unassembled WGS sequence"/>
</dbReference>
<name>A0A4U1ZN47_9VIBR</name>
<evidence type="ECO:0000313" key="2">
    <source>
        <dbReference type="Proteomes" id="UP000307574"/>
    </source>
</evidence>